<dbReference type="PANTHER" id="PTHR46066">
    <property type="entry name" value="CHITINASE DOMAIN-CONTAINING PROTEIN 1 FAMILY MEMBER"/>
    <property type="match status" value="1"/>
</dbReference>
<evidence type="ECO:0000256" key="2">
    <source>
        <dbReference type="SAM" id="SignalP"/>
    </source>
</evidence>
<dbReference type="Gene3D" id="3.20.20.80">
    <property type="entry name" value="Glycosidases"/>
    <property type="match status" value="1"/>
</dbReference>
<dbReference type="SUPFAM" id="SSF51445">
    <property type="entry name" value="(Trans)glycosidases"/>
    <property type="match status" value="1"/>
</dbReference>
<dbReference type="GO" id="GO:0012505">
    <property type="term" value="C:endomembrane system"/>
    <property type="evidence" value="ECO:0007669"/>
    <property type="project" value="TreeGrafter"/>
</dbReference>
<dbReference type="STRING" id="135651.G0M998"/>
<dbReference type="eggNOG" id="KOG2091">
    <property type="taxonomic scope" value="Eukaryota"/>
</dbReference>
<dbReference type="InParanoid" id="G0M998"/>
<sequence length="363" mass="42049">MIRILLLALSVFSLVSSTENLGKISVLPKGSTAEVLIDQLKNQPDLITKESILANYENMTPDEPPLFTNITQLVFLSDYAPRGNYYAEKNAKRINYVSFTHFIVVPKFDEYEMKMDNVRVVGTKLINQTLIQNLRKANPNIKIVPRFACSKFTPDIVKMFVKTEWLVQRSAQTIANYCREHGFDGVVFDCPTLLSKGIIAEERFFEDIHAVDLYRNMLETLEQVGNVIRKNGLIAIFSMEPPVHLISLESEIFLLPPQFSRSVMNAYDFVHIWTDGNSNRPMNHQYSHDRFLEKIMKFFHYSPKLLVGFTFFGHKIPLDEYRKGGSEKKWELIEYRSYLKVLKKDDAVLTFNEVNKEHELTSE</sequence>
<dbReference type="FunCoup" id="G0M998">
    <property type="interactions" value="1121"/>
</dbReference>
<dbReference type="PANTHER" id="PTHR46066:SF2">
    <property type="entry name" value="CHITINASE DOMAIN-CONTAINING PROTEIN 1"/>
    <property type="match status" value="1"/>
</dbReference>
<evidence type="ECO:0000313" key="4">
    <source>
        <dbReference type="Proteomes" id="UP000008068"/>
    </source>
</evidence>
<proteinExistence type="inferred from homology"/>
<dbReference type="OrthoDB" id="10254444at2759"/>
<dbReference type="AlphaFoldDB" id="G0M998"/>
<dbReference type="GO" id="GO:0070492">
    <property type="term" value="F:oligosaccharide binding"/>
    <property type="evidence" value="ECO:0007669"/>
    <property type="project" value="TreeGrafter"/>
</dbReference>
<reference evidence="4" key="1">
    <citation type="submission" date="2011-07" db="EMBL/GenBank/DDBJ databases">
        <authorList>
            <consortium name="Caenorhabditis brenneri Sequencing and Analysis Consortium"/>
            <person name="Wilson R.K."/>
        </authorList>
    </citation>
    <scope>NUCLEOTIDE SEQUENCE [LARGE SCALE GENOMIC DNA]</scope>
    <source>
        <strain evidence="4">PB2801</strain>
    </source>
</reference>
<dbReference type="InterPro" id="IPR017853">
    <property type="entry name" value="GH"/>
</dbReference>
<keyword evidence="4" id="KW-1185">Reference proteome</keyword>
<evidence type="ECO:0000256" key="1">
    <source>
        <dbReference type="ARBA" id="ARBA00009336"/>
    </source>
</evidence>
<comment type="similarity">
    <text evidence="1">Belongs to the glycosyl hydrolase 18 family.</text>
</comment>
<evidence type="ECO:0008006" key="5">
    <source>
        <dbReference type="Google" id="ProtNLM"/>
    </source>
</evidence>
<gene>
    <name evidence="3" type="ORF">CAEBREN_14622</name>
</gene>
<protein>
    <recommendedName>
        <fullName evidence="5">GH18 domain-containing protein</fullName>
    </recommendedName>
</protein>
<dbReference type="HOGENOM" id="CLU_763391_0_0_1"/>
<keyword evidence="2" id="KW-0732">Signal</keyword>
<feature type="chain" id="PRO_5003402892" description="GH18 domain-containing protein" evidence="2">
    <location>
        <begin position="18"/>
        <end position="363"/>
    </location>
</feature>
<dbReference type="Proteomes" id="UP000008068">
    <property type="component" value="Unassembled WGS sequence"/>
</dbReference>
<dbReference type="EMBL" id="GL379787">
    <property type="protein sequence ID" value="EGT31028.1"/>
    <property type="molecule type" value="Genomic_DNA"/>
</dbReference>
<name>G0M998_CAEBE</name>
<accession>G0M998</accession>
<dbReference type="Gene3D" id="3.10.50.10">
    <property type="match status" value="1"/>
</dbReference>
<organism evidence="4">
    <name type="scientific">Caenorhabditis brenneri</name>
    <name type="common">Nematode worm</name>
    <dbReference type="NCBI Taxonomy" id="135651"/>
    <lineage>
        <taxon>Eukaryota</taxon>
        <taxon>Metazoa</taxon>
        <taxon>Ecdysozoa</taxon>
        <taxon>Nematoda</taxon>
        <taxon>Chromadorea</taxon>
        <taxon>Rhabditida</taxon>
        <taxon>Rhabditina</taxon>
        <taxon>Rhabditomorpha</taxon>
        <taxon>Rhabditoidea</taxon>
        <taxon>Rhabditidae</taxon>
        <taxon>Peloderinae</taxon>
        <taxon>Caenorhabditis</taxon>
    </lineage>
</organism>
<dbReference type="InterPro" id="IPR029070">
    <property type="entry name" value="Chitinase_insertion_sf"/>
</dbReference>
<evidence type="ECO:0000313" key="3">
    <source>
        <dbReference type="EMBL" id="EGT31028.1"/>
    </source>
</evidence>
<feature type="signal peptide" evidence="2">
    <location>
        <begin position="1"/>
        <end position="17"/>
    </location>
</feature>